<reference evidence="8 9" key="1">
    <citation type="submission" date="2021-05" db="EMBL/GenBank/DDBJ databases">
        <title>Complete genome of Nocardioides aquaticus KCTC 9944T isolated from meromictic and hypersaline Ekho Lake, Antarctica.</title>
        <authorList>
            <person name="Hwang K."/>
            <person name="Kim K.M."/>
            <person name="Choe H."/>
        </authorList>
    </citation>
    <scope>NUCLEOTIDE SEQUENCE [LARGE SCALE GENOMIC DNA]</scope>
    <source>
        <strain evidence="8 9">KCTC 9944</strain>
    </source>
</reference>
<feature type="transmembrane region" description="Helical" evidence="7">
    <location>
        <begin position="92"/>
        <end position="112"/>
    </location>
</feature>
<feature type="transmembrane region" description="Helical" evidence="7">
    <location>
        <begin position="337"/>
        <end position="355"/>
    </location>
</feature>
<evidence type="ECO:0000256" key="4">
    <source>
        <dbReference type="ARBA" id="ARBA00022989"/>
    </source>
</evidence>
<feature type="transmembrane region" description="Helical" evidence="7">
    <location>
        <begin position="265"/>
        <end position="286"/>
    </location>
</feature>
<dbReference type="PANTHER" id="PTHR43370:SF1">
    <property type="entry name" value="GUANOSINE ABC TRANSPORTER PERMEASE PROTEIN NUPQ"/>
    <property type="match status" value="1"/>
</dbReference>
<dbReference type="RefSeq" id="WP_214058364.1">
    <property type="nucleotide sequence ID" value="NZ_BAAAHS010000004.1"/>
</dbReference>
<dbReference type="Pfam" id="PF02653">
    <property type="entry name" value="BPD_transp_2"/>
    <property type="match status" value="1"/>
</dbReference>
<keyword evidence="9" id="KW-1185">Reference proteome</keyword>
<name>A0ABX8EGT0_9ACTN</name>
<feature type="transmembrane region" description="Helical" evidence="7">
    <location>
        <begin position="144"/>
        <end position="165"/>
    </location>
</feature>
<evidence type="ECO:0000313" key="8">
    <source>
        <dbReference type="EMBL" id="QVT78826.1"/>
    </source>
</evidence>
<dbReference type="InterPro" id="IPR001851">
    <property type="entry name" value="ABC_transp_permease"/>
</dbReference>
<keyword evidence="3 7" id="KW-0812">Transmembrane</keyword>
<dbReference type="PANTHER" id="PTHR43370">
    <property type="entry name" value="SUGAR ABC TRANSPORTER INTEGRAL MEMBRANE PROTEIN-RELATED"/>
    <property type="match status" value="1"/>
</dbReference>
<sequence>MSVVTDPAATPAPAPAPASTRGRRLRPAYWWLLGIVGFIALLSLLERVTGADDLTSAGTVGATLIATMPIMLAALGGLWAERAGVVNIGLEGMMILGTFGAGFFAFTYGPWIGVAGSVALGMVGGLVHALATVVFGVDHIISGVAINIIALGAVQYLAALTFTGVEGGGPTQSPKIGNVPTISFPALGDRLGEVEDNNWFFVSEIAAIARALVTNLSVLVLISLALVVLSYVVLWRTAFGLRLRSCGESPAAAESLGVAVMRYKFTAVLISGGLAGLAGGFLAMVASSNYREGQTGGRGYIGLAAMIFGNWRPGGLLAGSGLFGYTETLGLRQGGTSVRALLLLVSLLAIAFAIWQVRRTNFTTATVVFVIGAAIGAIYLSIDQVPGDFTRMTPYVITLLVLAFASQRLRMPAADGQVYRKGSAG</sequence>
<gene>
    <name evidence="8" type="ORF">ENKNEFLB_01204</name>
</gene>
<feature type="transmembrane region" description="Helical" evidence="7">
    <location>
        <begin position="362"/>
        <end position="382"/>
    </location>
</feature>
<evidence type="ECO:0000256" key="6">
    <source>
        <dbReference type="SAM" id="MobiDB-lite"/>
    </source>
</evidence>
<keyword evidence="4 7" id="KW-1133">Transmembrane helix</keyword>
<feature type="region of interest" description="Disordered" evidence="6">
    <location>
        <begin position="1"/>
        <end position="21"/>
    </location>
</feature>
<protein>
    <recommendedName>
        <fullName evidence="10">ABC transporter permease</fullName>
    </recommendedName>
</protein>
<dbReference type="CDD" id="cd06580">
    <property type="entry name" value="TM_PBP1_transp_TpRbsC_like"/>
    <property type="match status" value="1"/>
</dbReference>
<keyword evidence="5 7" id="KW-0472">Membrane</keyword>
<evidence type="ECO:0008006" key="10">
    <source>
        <dbReference type="Google" id="ProtNLM"/>
    </source>
</evidence>
<organism evidence="8 9">
    <name type="scientific">Nocardioides aquaticus</name>
    <dbReference type="NCBI Taxonomy" id="160826"/>
    <lineage>
        <taxon>Bacteria</taxon>
        <taxon>Bacillati</taxon>
        <taxon>Actinomycetota</taxon>
        <taxon>Actinomycetes</taxon>
        <taxon>Propionibacteriales</taxon>
        <taxon>Nocardioidaceae</taxon>
        <taxon>Nocardioides</taxon>
    </lineage>
</organism>
<dbReference type="EMBL" id="CP075371">
    <property type="protein sequence ID" value="QVT78826.1"/>
    <property type="molecule type" value="Genomic_DNA"/>
</dbReference>
<evidence type="ECO:0000256" key="2">
    <source>
        <dbReference type="ARBA" id="ARBA00022475"/>
    </source>
</evidence>
<comment type="subcellular location">
    <subcellularLocation>
        <location evidence="1">Cell membrane</location>
        <topology evidence="1">Multi-pass membrane protein</topology>
    </subcellularLocation>
</comment>
<evidence type="ECO:0000256" key="3">
    <source>
        <dbReference type="ARBA" id="ARBA00022692"/>
    </source>
</evidence>
<accession>A0ABX8EGT0</accession>
<evidence type="ECO:0000256" key="1">
    <source>
        <dbReference type="ARBA" id="ARBA00004651"/>
    </source>
</evidence>
<evidence type="ECO:0000313" key="9">
    <source>
        <dbReference type="Proteomes" id="UP000679307"/>
    </source>
</evidence>
<feature type="transmembrane region" description="Helical" evidence="7">
    <location>
        <begin position="57"/>
        <end position="80"/>
    </location>
</feature>
<feature type="transmembrane region" description="Helical" evidence="7">
    <location>
        <begin position="28"/>
        <end position="45"/>
    </location>
</feature>
<feature type="transmembrane region" description="Helical" evidence="7">
    <location>
        <begin position="118"/>
        <end position="137"/>
    </location>
</feature>
<proteinExistence type="predicted"/>
<evidence type="ECO:0000256" key="5">
    <source>
        <dbReference type="ARBA" id="ARBA00023136"/>
    </source>
</evidence>
<evidence type="ECO:0000256" key="7">
    <source>
        <dbReference type="SAM" id="Phobius"/>
    </source>
</evidence>
<feature type="transmembrane region" description="Helical" evidence="7">
    <location>
        <begin position="207"/>
        <end position="234"/>
    </location>
</feature>
<keyword evidence="2" id="KW-1003">Cell membrane</keyword>
<dbReference type="Proteomes" id="UP000679307">
    <property type="component" value="Chromosome"/>
</dbReference>